<dbReference type="Gene3D" id="3.40.50.10490">
    <property type="entry name" value="Glucose-6-phosphate isomerase like protein, domain 1"/>
    <property type="match status" value="1"/>
</dbReference>
<proteinExistence type="inferred from homology"/>
<protein>
    <submittedName>
        <fullName evidence="5">Polysialic acid capsule expression protein kpsF</fullName>
    </submittedName>
</protein>
<dbReference type="PANTHER" id="PTHR38418">
    <property type="entry name" value="SUGAR ISOMERASE, KPSF/GUTQ (AFU_ORTHOLOGUE AFUA_6G08860)"/>
    <property type="match status" value="1"/>
</dbReference>
<dbReference type="EMBL" id="JXLH01000003">
    <property type="protein sequence ID" value="KJY59913.1"/>
    <property type="molecule type" value="Genomic_DNA"/>
</dbReference>
<dbReference type="Proteomes" id="UP000033612">
    <property type="component" value="Unassembled WGS sequence"/>
</dbReference>
<keyword evidence="3" id="KW-0129">CBS domain</keyword>
<dbReference type="NCBIfam" id="TIGR00393">
    <property type="entry name" value="kpsF"/>
    <property type="match status" value="1"/>
</dbReference>
<dbReference type="CDD" id="cd05014">
    <property type="entry name" value="SIS_Kpsf"/>
    <property type="match status" value="1"/>
</dbReference>
<dbReference type="InterPro" id="IPR004800">
    <property type="entry name" value="KdsD/KpsF-type"/>
</dbReference>
<accession>A0A0F4LNM8</accession>
<dbReference type="OrthoDB" id="9762536at2"/>
<evidence type="ECO:0000259" key="4">
    <source>
        <dbReference type="PROSITE" id="PS51464"/>
    </source>
</evidence>
<dbReference type="GO" id="GO:0005975">
    <property type="term" value="P:carbohydrate metabolic process"/>
    <property type="evidence" value="ECO:0007669"/>
    <property type="project" value="InterPro"/>
</dbReference>
<feature type="domain" description="SIS" evidence="4">
    <location>
        <begin position="38"/>
        <end position="180"/>
    </location>
</feature>
<dbReference type="HOGENOM" id="CLU_040681_5_3_9"/>
<dbReference type="STRING" id="1218506.JF75_02700"/>
<evidence type="ECO:0000256" key="2">
    <source>
        <dbReference type="ARBA" id="ARBA00022737"/>
    </source>
</evidence>
<dbReference type="InterPro" id="IPR035474">
    <property type="entry name" value="SIS_Kpsf"/>
</dbReference>
<evidence type="ECO:0000256" key="3">
    <source>
        <dbReference type="ARBA" id="ARBA00023122"/>
    </source>
</evidence>
<dbReference type="InterPro" id="IPR046348">
    <property type="entry name" value="SIS_dom_sf"/>
</dbReference>
<gene>
    <name evidence="5" type="primary">kpsF</name>
    <name evidence="5" type="ORF">JF75_02700</name>
</gene>
<evidence type="ECO:0000256" key="1">
    <source>
        <dbReference type="ARBA" id="ARBA00008165"/>
    </source>
</evidence>
<evidence type="ECO:0000313" key="5">
    <source>
        <dbReference type="EMBL" id="KJY59913.1"/>
    </source>
</evidence>
<sequence>MDIISNIQDVIEKEISAIEQVEKDLPLNDQDYEKVVNKIISLKENGRLIFTGVGKSGHIGKKLAATFASTGTPSFFVHATEVMHGDLGMITASDLVIDISNSGETKEAVAVVAPIQRLGAKVVALTGNQDSTLAKDCDYLLLVHVDGEADEHNLAPTNSSTSALVVGDAIALTVSKAKGFSEKDFGKFHPGGALGKRLVKEGVIK</sequence>
<dbReference type="GO" id="GO:1901135">
    <property type="term" value="P:carbohydrate derivative metabolic process"/>
    <property type="evidence" value="ECO:0007669"/>
    <property type="project" value="InterPro"/>
</dbReference>
<name>A0A0F4LNM8_9LACO</name>
<reference evidence="5 6" key="1">
    <citation type="submission" date="2015-01" db="EMBL/GenBank/DDBJ databases">
        <title>Comparative genomics of the lactic acid bacteria isolated from the honey bee gut.</title>
        <authorList>
            <person name="Ellegaard K.M."/>
            <person name="Tamarit D."/>
            <person name="Javelind E."/>
            <person name="Olofsson T."/>
            <person name="Andersson S.G."/>
            <person name="Vasquez A."/>
        </authorList>
    </citation>
    <scope>NUCLEOTIDE SEQUENCE [LARGE SCALE GENOMIC DNA]</scope>
    <source>
        <strain evidence="5 6">Hma2</strain>
    </source>
</reference>
<dbReference type="GO" id="GO:0097367">
    <property type="term" value="F:carbohydrate derivative binding"/>
    <property type="evidence" value="ECO:0007669"/>
    <property type="project" value="InterPro"/>
</dbReference>
<dbReference type="Pfam" id="PF01380">
    <property type="entry name" value="SIS"/>
    <property type="match status" value="1"/>
</dbReference>
<organism evidence="5 6">
    <name type="scientific">Lactobacillus kimbladii</name>
    <dbReference type="NCBI Taxonomy" id="1218506"/>
    <lineage>
        <taxon>Bacteria</taxon>
        <taxon>Bacillati</taxon>
        <taxon>Bacillota</taxon>
        <taxon>Bacilli</taxon>
        <taxon>Lactobacillales</taxon>
        <taxon>Lactobacillaceae</taxon>
        <taxon>Lactobacillus</taxon>
    </lineage>
</organism>
<dbReference type="FunFam" id="3.40.50.10490:FF:000011">
    <property type="entry name" value="Arabinose 5-phosphate isomerase"/>
    <property type="match status" value="1"/>
</dbReference>
<keyword evidence="2" id="KW-0677">Repeat</keyword>
<dbReference type="RefSeq" id="WP_046331533.1">
    <property type="nucleotide sequence ID" value="NZ_JBHTBO010000007.1"/>
</dbReference>
<dbReference type="PANTHER" id="PTHR38418:SF2">
    <property type="entry name" value="SUGAR ISOMERASE, KPSF_GUTQ (AFU_ORTHOLOGUE AFUA_6G08860)"/>
    <property type="match status" value="1"/>
</dbReference>
<dbReference type="AlphaFoldDB" id="A0A0F4LNM8"/>
<dbReference type="PROSITE" id="PS51464">
    <property type="entry name" value="SIS"/>
    <property type="match status" value="1"/>
</dbReference>
<dbReference type="SUPFAM" id="SSF53697">
    <property type="entry name" value="SIS domain"/>
    <property type="match status" value="1"/>
</dbReference>
<dbReference type="InterPro" id="IPR001347">
    <property type="entry name" value="SIS_dom"/>
</dbReference>
<keyword evidence="6" id="KW-1185">Reference proteome</keyword>
<dbReference type="GO" id="GO:0019146">
    <property type="term" value="F:arabinose-5-phosphate isomerase activity"/>
    <property type="evidence" value="ECO:0007669"/>
    <property type="project" value="UniProtKB-ARBA"/>
</dbReference>
<dbReference type="PATRIC" id="fig|1218506.3.peg.308"/>
<evidence type="ECO:0000313" key="6">
    <source>
        <dbReference type="Proteomes" id="UP000033612"/>
    </source>
</evidence>
<comment type="similarity">
    <text evidence="1">Belongs to the SIS family. GutQ/KpsF subfamily.</text>
</comment>
<comment type="caution">
    <text evidence="5">The sequence shown here is derived from an EMBL/GenBank/DDBJ whole genome shotgun (WGS) entry which is preliminary data.</text>
</comment>